<reference evidence="4 5" key="1">
    <citation type="submission" date="2021-06" db="EMBL/GenBank/DDBJ databases">
        <authorList>
            <person name="Sun Q."/>
            <person name="Li D."/>
        </authorList>
    </citation>
    <scope>NUCLEOTIDE SEQUENCE [LARGE SCALE GENOMIC DNA]</scope>
    <source>
        <strain evidence="4 5">MSJ-1</strain>
    </source>
</reference>
<proteinExistence type="predicted"/>
<sequence length="287" mass="31783">MRGAIEAGGTKFVLGIGDEKGNIFETKSFPTLTPNETMKNVVEYFKGKEIEGIGIASFGPIDINKKSDTYGFIKDTPKKHWSNFNFLGTLKKEFPDLKYTFNTDVNFAGLGEFYMGNGIGKDSLLYITVGTGFGGGYIYKGNILRGIGHPEMGHIKVIPNPKDDYKGSCPYHDYCLEGMACGFSIEDRYGIKGNELQDTHEIWEFISDYIAQGIMAFTVICRPENITIGGGVMNTPGLIEKVKDKFLDNFNNYIEIPNIDSYITLPRLGANSAIHGALLSLDMEDKL</sequence>
<gene>
    <name evidence="4" type="ORF">KQI68_00390</name>
</gene>
<name>A0ABS6FDN4_9FIRM</name>
<keyword evidence="2" id="KW-0862">Zinc</keyword>
<evidence type="ECO:0000256" key="3">
    <source>
        <dbReference type="ARBA" id="ARBA00022842"/>
    </source>
</evidence>
<dbReference type="InterPro" id="IPR051804">
    <property type="entry name" value="Carb_Metab_Reg_Kinase/Isom"/>
</dbReference>
<keyword evidence="3" id="KW-0460">Magnesium</keyword>
<evidence type="ECO:0000256" key="2">
    <source>
        <dbReference type="ARBA" id="ARBA00022833"/>
    </source>
</evidence>
<dbReference type="PANTHER" id="PTHR42742:SF3">
    <property type="entry name" value="FRUCTOKINASE"/>
    <property type="match status" value="1"/>
</dbReference>
<dbReference type="PANTHER" id="PTHR42742">
    <property type="entry name" value="TRANSCRIPTIONAL REPRESSOR MPRA"/>
    <property type="match status" value="1"/>
</dbReference>
<dbReference type="RefSeq" id="WP_216547943.1">
    <property type="nucleotide sequence ID" value="NZ_JAHLQO010000001.1"/>
</dbReference>
<accession>A0ABS6FDN4</accession>
<keyword evidence="1" id="KW-0479">Metal-binding</keyword>
<dbReference type="CDD" id="cd24067">
    <property type="entry name" value="ASKHA_NBD_ROK_BsFRK-like"/>
    <property type="match status" value="1"/>
</dbReference>
<evidence type="ECO:0000313" key="5">
    <source>
        <dbReference type="Proteomes" id="UP000783742"/>
    </source>
</evidence>
<organism evidence="4 5">
    <name type="scientific">Peptoniphilus ovalis</name>
    <dbReference type="NCBI Taxonomy" id="2841503"/>
    <lineage>
        <taxon>Bacteria</taxon>
        <taxon>Bacillati</taxon>
        <taxon>Bacillota</taxon>
        <taxon>Tissierellia</taxon>
        <taxon>Tissierellales</taxon>
        <taxon>Peptoniphilaceae</taxon>
        <taxon>Peptoniphilus</taxon>
    </lineage>
</organism>
<evidence type="ECO:0000256" key="1">
    <source>
        <dbReference type="ARBA" id="ARBA00022723"/>
    </source>
</evidence>
<protein>
    <submittedName>
        <fullName evidence="4">ROK family protein</fullName>
    </submittedName>
</protein>
<comment type="caution">
    <text evidence="4">The sequence shown here is derived from an EMBL/GenBank/DDBJ whole genome shotgun (WGS) entry which is preliminary data.</text>
</comment>
<keyword evidence="5" id="KW-1185">Reference proteome</keyword>
<dbReference type="Proteomes" id="UP000783742">
    <property type="component" value="Unassembled WGS sequence"/>
</dbReference>
<dbReference type="InterPro" id="IPR000600">
    <property type="entry name" value="ROK"/>
</dbReference>
<dbReference type="EMBL" id="JAHLQO010000001">
    <property type="protein sequence ID" value="MBU5668289.1"/>
    <property type="molecule type" value="Genomic_DNA"/>
</dbReference>
<dbReference type="Pfam" id="PF00480">
    <property type="entry name" value="ROK"/>
    <property type="match status" value="1"/>
</dbReference>
<evidence type="ECO:0000313" key="4">
    <source>
        <dbReference type="EMBL" id="MBU5668289.1"/>
    </source>
</evidence>